<dbReference type="Pfam" id="PF01453">
    <property type="entry name" value="B_lectin"/>
    <property type="match status" value="1"/>
</dbReference>
<evidence type="ECO:0000256" key="7">
    <source>
        <dbReference type="ARBA" id="ARBA00022729"/>
    </source>
</evidence>
<reference evidence="25" key="1">
    <citation type="submission" date="2024-10" db="EMBL/GenBank/DDBJ databases">
        <authorList>
            <person name="Ryan C."/>
        </authorList>
    </citation>
    <scope>NUCLEOTIDE SEQUENCE [LARGE SCALE GENOMIC DNA]</scope>
</reference>
<evidence type="ECO:0000256" key="20">
    <source>
        <dbReference type="PROSITE-ProRule" id="PRU10141"/>
    </source>
</evidence>
<keyword evidence="13 21" id="KW-0472">Membrane</keyword>
<comment type="catalytic activity">
    <reaction evidence="18 19">
        <text>L-seryl-[protein] + ATP = O-phospho-L-seryl-[protein] + ADP + H(+)</text>
        <dbReference type="Rhea" id="RHEA:17989"/>
        <dbReference type="Rhea" id="RHEA-COMP:9863"/>
        <dbReference type="Rhea" id="RHEA-COMP:11604"/>
        <dbReference type="ChEBI" id="CHEBI:15378"/>
        <dbReference type="ChEBI" id="CHEBI:29999"/>
        <dbReference type="ChEBI" id="CHEBI:30616"/>
        <dbReference type="ChEBI" id="CHEBI:83421"/>
        <dbReference type="ChEBI" id="CHEBI:456216"/>
        <dbReference type="EC" id="2.7.11.1"/>
    </reaction>
</comment>
<comment type="similarity">
    <text evidence="19">Belongs to the protein kinase superfamily. Ser/Thr protein kinase family.</text>
</comment>
<dbReference type="AlphaFoldDB" id="A0ABC9B3V9"/>
<dbReference type="SUPFAM" id="SSF51110">
    <property type="entry name" value="alpha-D-mannose-specific plant lectins"/>
    <property type="match status" value="1"/>
</dbReference>
<evidence type="ECO:0000256" key="21">
    <source>
        <dbReference type="SAM" id="Phobius"/>
    </source>
</evidence>
<dbReference type="InterPro" id="IPR017441">
    <property type="entry name" value="Protein_kinase_ATP_BS"/>
</dbReference>
<dbReference type="GO" id="GO:0030246">
    <property type="term" value="F:carbohydrate binding"/>
    <property type="evidence" value="ECO:0007669"/>
    <property type="project" value="UniProtKB-KW"/>
</dbReference>
<organism evidence="25 26">
    <name type="scientific">Urochloa decumbens</name>
    <dbReference type="NCBI Taxonomy" id="240449"/>
    <lineage>
        <taxon>Eukaryota</taxon>
        <taxon>Viridiplantae</taxon>
        <taxon>Streptophyta</taxon>
        <taxon>Embryophyta</taxon>
        <taxon>Tracheophyta</taxon>
        <taxon>Spermatophyta</taxon>
        <taxon>Magnoliopsida</taxon>
        <taxon>Liliopsida</taxon>
        <taxon>Poales</taxon>
        <taxon>Poaceae</taxon>
        <taxon>PACMAD clade</taxon>
        <taxon>Panicoideae</taxon>
        <taxon>Panicodae</taxon>
        <taxon>Paniceae</taxon>
        <taxon>Melinidinae</taxon>
        <taxon>Urochloa</taxon>
    </lineage>
</organism>
<keyword evidence="15" id="KW-0675">Receptor</keyword>
<dbReference type="Gene3D" id="2.90.10.30">
    <property type="match status" value="1"/>
</dbReference>
<evidence type="ECO:0000256" key="15">
    <source>
        <dbReference type="ARBA" id="ARBA00023170"/>
    </source>
</evidence>
<accession>A0ABC9B3V9</accession>
<keyword evidence="7" id="KW-0732">Signal</keyword>
<dbReference type="GO" id="GO:0004674">
    <property type="term" value="F:protein serine/threonine kinase activity"/>
    <property type="evidence" value="ECO:0007669"/>
    <property type="project" value="UniProtKB-KW"/>
</dbReference>
<evidence type="ECO:0000256" key="9">
    <source>
        <dbReference type="ARBA" id="ARBA00022741"/>
    </source>
</evidence>
<keyword evidence="14" id="KW-1015">Disulfide bond</keyword>
<dbReference type="Gene3D" id="3.30.200.20">
    <property type="entry name" value="Phosphorylase Kinase, domain 1"/>
    <property type="match status" value="1"/>
</dbReference>
<feature type="binding site" evidence="20">
    <location>
        <position position="564"/>
    </location>
    <ligand>
        <name>ATP</name>
        <dbReference type="ChEBI" id="CHEBI:30616"/>
    </ligand>
</feature>
<evidence type="ECO:0000256" key="19">
    <source>
        <dbReference type="PIRNR" id="PIRNR000641"/>
    </source>
</evidence>
<keyword evidence="8" id="KW-0430">Lectin</keyword>
<evidence type="ECO:0000256" key="3">
    <source>
        <dbReference type="ARBA" id="ARBA00022536"/>
    </source>
</evidence>
<dbReference type="PROSITE" id="PS50948">
    <property type="entry name" value="PAN"/>
    <property type="match status" value="1"/>
</dbReference>
<comment type="subcellular location">
    <subcellularLocation>
        <location evidence="1">Membrane</location>
        <topology evidence="1">Single-pass type I membrane protein</topology>
    </subcellularLocation>
</comment>
<dbReference type="InterPro" id="IPR003609">
    <property type="entry name" value="Pan_app"/>
</dbReference>
<evidence type="ECO:0000313" key="25">
    <source>
        <dbReference type="EMBL" id="CAL4990875.1"/>
    </source>
</evidence>
<keyword evidence="12 21" id="KW-1133">Transmembrane helix</keyword>
<evidence type="ECO:0000259" key="22">
    <source>
        <dbReference type="PROSITE" id="PS50011"/>
    </source>
</evidence>
<dbReference type="PIRSF" id="PIRSF000641">
    <property type="entry name" value="SRK"/>
    <property type="match status" value="1"/>
</dbReference>
<dbReference type="PANTHER" id="PTHR47976:SF42">
    <property type="entry name" value="RECEPTOR-LIKE SERINE_THREONINE-PROTEIN KINASE"/>
    <property type="match status" value="1"/>
</dbReference>
<dbReference type="PANTHER" id="PTHR47976">
    <property type="entry name" value="G-TYPE LECTIN S-RECEPTOR-LIKE SERINE/THREONINE-PROTEIN KINASE SD2-5"/>
    <property type="match status" value="1"/>
</dbReference>
<dbReference type="PROSITE" id="PS50011">
    <property type="entry name" value="PROTEIN_KINASE_DOM"/>
    <property type="match status" value="1"/>
</dbReference>
<dbReference type="InterPro" id="IPR001480">
    <property type="entry name" value="Bulb-type_lectin_dom"/>
</dbReference>
<dbReference type="Gene3D" id="1.10.510.10">
    <property type="entry name" value="Transferase(Phosphotransferase) domain 1"/>
    <property type="match status" value="1"/>
</dbReference>
<dbReference type="CDD" id="cd00028">
    <property type="entry name" value="B_lectin"/>
    <property type="match status" value="1"/>
</dbReference>
<dbReference type="InterPro" id="IPR011009">
    <property type="entry name" value="Kinase-like_dom_sf"/>
</dbReference>
<name>A0ABC9B3V9_9POAL</name>
<keyword evidence="5 19" id="KW-0808">Transferase</keyword>
<evidence type="ECO:0000256" key="13">
    <source>
        <dbReference type="ARBA" id="ARBA00023136"/>
    </source>
</evidence>
<dbReference type="EC" id="2.7.11.1" evidence="19"/>
<dbReference type="InterPro" id="IPR024171">
    <property type="entry name" value="SRK-like_kinase"/>
</dbReference>
<evidence type="ECO:0000256" key="16">
    <source>
        <dbReference type="ARBA" id="ARBA00023180"/>
    </source>
</evidence>
<feature type="transmembrane region" description="Helical" evidence="21">
    <location>
        <begin position="485"/>
        <end position="506"/>
    </location>
</feature>
<sequence>MRREGSIDLQHDNSEKQRRGQNGALLLYVKVLKVLPSINLLTSSHQTPKFVRHLKYKKPNMLHFYLSIPILLLLVLSFHLSVVAQSSAVAPHNSWKVSDMQRTIDMDNGSSILPILDQRIMSHRTYFGFYTIDGYSFVLSILIFGLQAPVIWSANPDIPVNRDAILNFTREGDLLLCDNNGAMVWSTTTKSKSVAGMSLDVSGNLVIFNQDNSSAWQSFDHPTDTLVMGQSLCTGMNLSVMTTNRKWQPDMVYLSVQWNGLLYTFQPAFYTKLFEANTGSSCSYFRNGTFGFPQKIFSLPFARSLQYMRLEPDGHLRLYEMQGVGQDSLMVLDVLSTEMKFCDYPMACGNYGVCSKGQCSCPSFNNFKFKNERLPNDGCVPLSIPSCNQAQNQQLIQVNNVSYFSNSVFLLLASSTSEIVCKQSCLTSCNCRALIFQKNVYGSDGGYCLLLSDSMTILFADDSSNRFLAFVKVQGNRPEKRRTNIIVVSSIAGFCLISTLVCVAVWKKYKKNEEPLFDVIPGIPKRFSFHELEVATDHFSLELGGGGFGFVFKGKVGKQSIAVKRLEGLDQGMEEFLAEVKTIGRIHHFNLIRLVGFCAEKSHKLLVYEYLSNGSLDKWIFPKSTVFSLSWKTRRDIILGIARGLSYLHEECEQKIAHLDIKPQNILLDDKFSAKVSDFGLSKMINREQSKVMTRMRGTRGYLAPEWLGSKITEKADIYSFGIVMTEIICGRENLDESQPEESIHLISLLQEKARFGQLSDLVDGSSNDMRLHMQEVVEAMKLAMWCLQVDSSRRPLMSTIAKVLEGVMSMEEIPDCTLVPSFESNNTVGSGSSYIPSESHLSGPR</sequence>
<keyword evidence="6 21" id="KW-0812">Transmembrane</keyword>
<dbReference type="FunFam" id="1.10.510.10:FF:000248">
    <property type="entry name" value="S-receptor-like kinase 5"/>
    <property type="match status" value="1"/>
</dbReference>
<keyword evidence="2 19" id="KW-0723">Serine/threonine-protein kinase</keyword>
<keyword evidence="11 19" id="KW-0067">ATP-binding</keyword>
<dbReference type="InterPro" id="IPR008271">
    <property type="entry name" value="Ser/Thr_kinase_AS"/>
</dbReference>
<dbReference type="PROSITE" id="PS50927">
    <property type="entry name" value="BULB_LECTIN"/>
    <property type="match status" value="1"/>
</dbReference>
<evidence type="ECO:0000256" key="17">
    <source>
        <dbReference type="ARBA" id="ARBA00047899"/>
    </source>
</evidence>
<dbReference type="Pfam" id="PF00069">
    <property type="entry name" value="Pkinase"/>
    <property type="match status" value="1"/>
</dbReference>
<evidence type="ECO:0000256" key="6">
    <source>
        <dbReference type="ARBA" id="ARBA00022692"/>
    </source>
</evidence>
<feature type="transmembrane region" description="Helical" evidence="21">
    <location>
        <begin position="62"/>
        <end position="84"/>
    </location>
</feature>
<dbReference type="FunFam" id="3.30.200.20:FF:000178">
    <property type="entry name" value="serine/threonine-protein kinase PBS1-like"/>
    <property type="match status" value="1"/>
</dbReference>
<dbReference type="PROSITE" id="PS00108">
    <property type="entry name" value="PROTEIN_KINASE_ST"/>
    <property type="match status" value="1"/>
</dbReference>
<evidence type="ECO:0000256" key="10">
    <source>
        <dbReference type="ARBA" id="ARBA00022777"/>
    </source>
</evidence>
<evidence type="ECO:0000256" key="1">
    <source>
        <dbReference type="ARBA" id="ARBA00004479"/>
    </source>
</evidence>
<evidence type="ECO:0000256" key="12">
    <source>
        <dbReference type="ARBA" id="ARBA00022989"/>
    </source>
</evidence>
<dbReference type="EMBL" id="OZ075134">
    <property type="protein sequence ID" value="CAL4990875.1"/>
    <property type="molecule type" value="Genomic_DNA"/>
</dbReference>
<evidence type="ECO:0000256" key="2">
    <source>
        <dbReference type="ARBA" id="ARBA00022527"/>
    </source>
</evidence>
<evidence type="ECO:0000256" key="5">
    <source>
        <dbReference type="ARBA" id="ARBA00022679"/>
    </source>
</evidence>
<keyword evidence="26" id="KW-1185">Reference proteome</keyword>
<feature type="domain" description="Apple" evidence="24">
    <location>
        <begin position="387"/>
        <end position="471"/>
    </location>
</feature>
<evidence type="ECO:0000256" key="11">
    <source>
        <dbReference type="ARBA" id="ARBA00022840"/>
    </source>
</evidence>
<dbReference type="InterPro" id="IPR036426">
    <property type="entry name" value="Bulb-type_lectin_dom_sf"/>
</dbReference>
<feature type="domain" description="Protein kinase" evidence="22">
    <location>
        <begin position="537"/>
        <end position="809"/>
    </location>
</feature>
<dbReference type="GO" id="GO:0051707">
    <property type="term" value="P:response to other organism"/>
    <property type="evidence" value="ECO:0007669"/>
    <property type="project" value="UniProtKB-ARBA"/>
</dbReference>
<feature type="transmembrane region" description="Helical" evidence="21">
    <location>
        <begin position="134"/>
        <end position="152"/>
    </location>
</feature>
<evidence type="ECO:0000259" key="23">
    <source>
        <dbReference type="PROSITE" id="PS50927"/>
    </source>
</evidence>
<evidence type="ECO:0000256" key="18">
    <source>
        <dbReference type="ARBA" id="ARBA00048679"/>
    </source>
</evidence>
<keyword evidence="3" id="KW-0245">EGF-like domain</keyword>
<dbReference type="GO" id="GO:0005524">
    <property type="term" value="F:ATP binding"/>
    <property type="evidence" value="ECO:0007669"/>
    <property type="project" value="UniProtKB-UniRule"/>
</dbReference>
<evidence type="ECO:0000256" key="4">
    <source>
        <dbReference type="ARBA" id="ARBA00022553"/>
    </source>
</evidence>
<evidence type="ECO:0000256" key="14">
    <source>
        <dbReference type="ARBA" id="ARBA00023157"/>
    </source>
</evidence>
<dbReference type="InterPro" id="IPR051343">
    <property type="entry name" value="G-type_lectin_kinases/EP1-like"/>
</dbReference>
<keyword evidence="10 19" id="KW-0418">Kinase</keyword>
<feature type="domain" description="Bulb-type lectin" evidence="23">
    <location>
        <begin position="104"/>
        <end position="220"/>
    </location>
</feature>
<evidence type="ECO:0000256" key="8">
    <source>
        <dbReference type="ARBA" id="ARBA00022734"/>
    </source>
</evidence>
<dbReference type="Proteomes" id="UP001497457">
    <property type="component" value="Chromosome 24b"/>
</dbReference>
<gene>
    <name evidence="25" type="ORF">URODEC1_LOCUS60413</name>
</gene>
<dbReference type="SMART" id="SM00220">
    <property type="entry name" value="S_TKc"/>
    <property type="match status" value="1"/>
</dbReference>
<keyword evidence="9 19" id="KW-0547">Nucleotide-binding</keyword>
<dbReference type="PROSITE" id="PS00107">
    <property type="entry name" value="PROTEIN_KINASE_ATP"/>
    <property type="match status" value="1"/>
</dbReference>
<dbReference type="SUPFAM" id="SSF56112">
    <property type="entry name" value="Protein kinase-like (PK-like)"/>
    <property type="match status" value="1"/>
</dbReference>
<evidence type="ECO:0000259" key="24">
    <source>
        <dbReference type="PROSITE" id="PS50948"/>
    </source>
</evidence>
<evidence type="ECO:0000313" key="26">
    <source>
        <dbReference type="Proteomes" id="UP001497457"/>
    </source>
</evidence>
<keyword evidence="16" id="KW-0325">Glycoprotein</keyword>
<keyword evidence="4" id="KW-0597">Phosphoprotein</keyword>
<protein>
    <recommendedName>
        <fullName evidence="19">Receptor-like serine/threonine-protein kinase</fullName>
        <ecNumber evidence="19">2.7.11.1</ecNumber>
    </recommendedName>
</protein>
<dbReference type="InterPro" id="IPR000719">
    <property type="entry name" value="Prot_kinase_dom"/>
</dbReference>
<comment type="catalytic activity">
    <reaction evidence="17 19">
        <text>L-threonyl-[protein] + ATP = O-phospho-L-threonyl-[protein] + ADP + H(+)</text>
        <dbReference type="Rhea" id="RHEA:46608"/>
        <dbReference type="Rhea" id="RHEA-COMP:11060"/>
        <dbReference type="Rhea" id="RHEA-COMP:11605"/>
        <dbReference type="ChEBI" id="CHEBI:15378"/>
        <dbReference type="ChEBI" id="CHEBI:30013"/>
        <dbReference type="ChEBI" id="CHEBI:30616"/>
        <dbReference type="ChEBI" id="CHEBI:61977"/>
        <dbReference type="ChEBI" id="CHEBI:456216"/>
        <dbReference type="EC" id="2.7.11.1"/>
    </reaction>
</comment>
<dbReference type="GO" id="GO:0016020">
    <property type="term" value="C:membrane"/>
    <property type="evidence" value="ECO:0007669"/>
    <property type="project" value="UniProtKB-SubCell"/>
</dbReference>
<dbReference type="SMART" id="SM00108">
    <property type="entry name" value="B_lectin"/>
    <property type="match status" value="1"/>
</dbReference>
<proteinExistence type="inferred from homology"/>